<evidence type="ECO:0000313" key="6">
    <source>
        <dbReference type="EMBL" id="XDT72106.1"/>
    </source>
</evidence>
<feature type="DNA-binding region" description="H-T-H motif" evidence="4">
    <location>
        <begin position="29"/>
        <end position="48"/>
    </location>
</feature>
<gene>
    <name evidence="6" type="ORF">AAIA72_15100</name>
</gene>
<keyword evidence="1" id="KW-0805">Transcription regulation</keyword>
<feature type="domain" description="HTH tetR-type" evidence="5">
    <location>
        <begin position="6"/>
        <end position="66"/>
    </location>
</feature>
<keyword evidence="2 4" id="KW-0238">DNA-binding</keyword>
<evidence type="ECO:0000256" key="1">
    <source>
        <dbReference type="ARBA" id="ARBA00023015"/>
    </source>
</evidence>
<evidence type="ECO:0000256" key="2">
    <source>
        <dbReference type="ARBA" id="ARBA00023125"/>
    </source>
</evidence>
<dbReference type="GO" id="GO:0003677">
    <property type="term" value="F:DNA binding"/>
    <property type="evidence" value="ECO:0007669"/>
    <property type="project" value="UniProtKB-UniRule"/>
</dbReference>
<dbReference type="PROSITE" id="PS50977">
    <property type="entry name" value="HTH_TETR_2"/>
    <property type="match status" value="1"/>
</dbReference>
<dbReference type="SUPFAM" id="SSF46689">
    <property type="entry name" value="Homeodomain-like"/>
    <property type="match status" value="1"/>
</dbReference>
<sequence>MGRPLSFDRQTVLDRAMQVFWRQGYDTTSVNTLLSEMQIQRSSFYHAWQDKRSLFLQVLDRYGARSLARIRAAQNALTPEALRTFVGRMILGEAGEPCREGCLLVNTVLEQSGVDEELAACARAHLARNQAAFADWIAAMQAAGTLADDPDAQRRARSLMCLVKGARVMAREGESRQAIQSVIDDFFRCWTAPSSS</sequence>
<dbReference type="PANTHER" id="PTHR47506:SF1">
    <property type="entry name" value="HTH-TYPE TRANSCRIPTIONAL REGULATOR YJDC"/>
    <property type="match status" value="1"/>
</dbReference>
<dbReference type="Pfam" id="PF00440">
    <property type="entry name" value="TetR_N"/>
    <property type="match status" value="1"/>
</dbReference>
<organism evidence="6">
    <name type="scientific">Thermohahella caldifontis</name>
    <dbReference type="NCBI Taxonomy" id="3142973"/>
    <lineage>
        <taxon>Bacteria</taxon>
        <taxon>Pseudomonadati</taxon>
        <taxon>Pseudomonadota</taxon>
        <taxon>Gammaproteobacteria</taxon>
        <taxon>Oceanospirillales</taxon>
        <taxon>Hahellaceae</taxon>
        <taxon>Thermohahella</taxon>
    </lineage>
</organism>
<dbReference type="EMBL" id="CP154858">
    <property type="protein sequence ID" value="XDT72106.1"/>
    <property type="molecule type" value="Genomic_DNA"/>
</dbReference>
<reference evidence="6" key="1">
    <citation type="submission" date="2024-05" db="EMBL/GenBank/DDBJ databases">
        <title>Genome sequencing of novel strain.</title>
        <authorList>
            <person name="Ganbat D."/>
            <person name="Ganbat S."/>
            <person name="Lee S.-J."/>
        </authorList>
    </citation>
    <scope>NUCLEOTIDE SEQUENCE</scope>
    <source>
        <strain evidence="6">SMD15-11</strain>
    </source>
</reference>
<dbReference type="Gene3D" id="1.10.10.60">
    <property type="entry name" value="Homeodomain-like"/>
    <property type="match status" value="1"/>
</dbReference>
<keyword evidence="3" id="KW-0804">Transcription</keyword>
<name>A0AB39UWI1_9GAMM</name>
<dbReference type="SUPFAM" id="SSF48498">
    <property type="entry name" value="Tetracyclin repressor-like, C-terminal domain"/>
    <property type="match status" value="1"/>
</dbReference>
<dbReference type="InterPro" id="IPR011075">
    <property type="entry name" value="TetR_C"/>
</dbReference>
<dbReference type="Gene3D" id="1.10.357.10">
    <property type="entry name" value="Tetracycline Repressor, domain 2"/>
    <property type="match status" value="1"/>
</dbReference>
<dbReference type="Pfam" id="PF16925">
    <property type="entry name" value="TetR_C_13"/>
    <property type="match status" value="1"/>
</dbReference>
<dbReference type="PANTHER" id="PTHR47506">
    <property type="entry name" value="TRANSCRIPTIONAL REGULATORY PROTEIN"/>
    <property type="match status" value="1"/>
</dbReference>
<dbReference type="RefSeq" id="WP_369601121.1">
    <property type="nucleotide sequence ID" value="NZ_CP154858.1"/>
</dbReference>
<dbReference type="KEGG" id="tcd:AAIA72_15100"/>
<proteinExistence type="predicted"/>
<dbReference type="InterPro" id="IPR001647">
    <property type="entry name" value="HTH_TetR"/>
</dbReference>
<evidence type="ECO:0000256" key="4">
    <source>
        <dbReference type="PROSITE-ProRule" id="PRU00335"/>
    </source>
</evidence>
<protein>
    <submittedName>
        <fullName evidence="6">TetR/AcrR family transcriptional regulator</fullName>
    </submittedName>
</protein>
<dbReference type="InterPro" id="IPR036271">
    <property type="entry name" value="Tet_transcr_reg_TetR-rel_C_sf"/>
</dbReference>
<accession>A0AB39UWI1</accession>
<evidence type="ECO:0000259" key="5">
    <source>
        <dbReference type="PROSITE" id="PS50977"/>
    </source>
</evidence>
<evidence type="ECO:0000256" key="3">
    <source>
        <dbReference type="ARBA" id="ARBA00023163"/>
    </source>
</evidence>
<dbReference type="AlphaFoldDB" id="A0AB39UWI1"/>
<dbReference type="InterPro" id="IPR009057">
    <property type="entry name" value="Homeodomain-like_sf"/>
</dbReference>